<reference evidence="2" key="1">
    <citation type="journal article" date="2015" name="Nat. Plants">
        <title>Genome expansion of Arabis alpina linked with retrotransposition and reduced symmetric DNA methylation.</title>
        <authorList>
            <person name="Willing E.M."/>
            <person name="Rawat V."/>
            <person name="Mandakova T."/>
            <person name="Maumus F."/>
            <person name="James G.V."/>
            <person name="Nordstroem K.J."/>
            <person name="Becker C."/>
            <person name="Warthmann N."/>
            <person name="Chica C."/>
            <person name="Szarzynska B."/>
            <person name="Zytnicki M."/>
            <person name="Albani M.C."/>
            <person name="Kiefer C."/>
            <person name="Bergonzi S."/>
            <person name="Castaings L."/>
            <person name="Mateos J.L."/>
            <person name="Berns M.C."/>
            <person name="Bujdoso N."/>
            <person name="Piofczyk T."/>
            <person name="de Lorenzo L."/>
            <person name="Barrero-Sicilia C."/>
            <person name="Mateos I."/>
            <person name="Piednoel M."/>
            <person name="Hagmann J."/>
            <person name="Chen-Min-Tao R."/>
            <person name="Iglesias-Fernandez R."/>
            <person name="Schuster S.C."/>
            <person name="Alonso-Blanco C."/>
            <person name="Roudier F."/>
            <person name="Carbonero P."/>
            <person name="Paz-Ares J."/>
            <person name="Davis S.J."/>
            <person name="Pecinka A."/>
            <person name="Quesneville H."/>
            <person name="Colot V."/>
            <person name="Lysak M.A."/>
            <person name="Weigel D."/>
            <person name="Coupland G."/>
            <person name="Schneeberger K."/>
        </authorList>
    </citation>
    <scope>NUCLEOTIDE SEQUENCE [LARGE SCALE GENOMIC DNA]</scope>
    <source>
        <strain evidence="2">cv. Pajares</strain>
    </source>
</reference>
<sequence>MMDAKPVPTPLPASPKLTIHAGTVLADGSQYRNKKVSLDLLRKLNIAVANTASELADALTKPLSRTSFQAACSKIGVTRVPPS</sequence>
<keyword evidence="2" id="KW-1185">Reference proteome</keyword>
<dbReference type="Gramene" id="KFK40783">
    <property type="protein sequence ID" value="KFK40783"/>
    <property type="gene ID" value="AALP_AA2G040400"/>
</dbReference>
<gene>
    <name evidence="1" type="ordered locus">AALP_Aa2g040400</name>
</gene>
<dbReference type="OrthoDB" id="1931513at2759"/>
<dbReference type="AlphaFoldDB" id="A0A087HF81"/>
<proteinExistence type="predicted"/>
<name>A0A087HF81_ARAAL</name>
<evidence type="ECO:0000313" key="1">
    <source>
        <dbReference type="EMBL" id="KFK40783.1"/>
    </source>
</evidence>
<evidence type="ECO:0000313" key="2">
    <source>
        <dbReference type="Proteomes" id="UP000029120"/>
    </source>
</evidence>
<dbReference type="EMBL" id="CM002870">
    <property type="protein sequence ID" value="KFK40783.1"/>
    <property type="molecule type" value="Genomic_DNA"/>
</dbReference>
<accession>A0A087HF81</accession>
<organism evidence="1 2">
    <name type="scientific">Arabis alpina</name>
    <name type="common">Alpine rock-cress</name>
    <dbReference type="NCBI Taxonomy" id="50452"/>
    <lineage>
        <taxon>Eukaryota</taxon>
        <taxon>Viridiplantae</taxon>
        <taxon>Streptophyta</taxon>
        <taxon>Embryophyta</taxon>
        <taxon>Tracheophyta</taxon>
        <taxon>Spermatophyta</taxon>
        <taxon>Magnoliopsida</taxon>
        <taxon>eudicotyledons</taxon>
        <taxon>Gunneridae</taxon>
        <taxon>Pentapetalae</taxon>
        <taxon>rosids</taxon>
        <taxon>malvids</taxon>
        <taxon>Brassicales</taxon>
        <taxon>Brassicaceae</taxon>
        <taxon>Arabideae</taxon>
        <taxon>Arabis</taxon>
    </lineage>
</organism>
<protein>
    <submittedName>
        <fullName evidence="1">Uncharacterized protein</fullName>
    </submittedName>
</protein>
<dbReference type="Proteomes" id="UP000029120">
    <property type="component" value="Chromosome 2"/>
</dbReference>